<dbReference type="InterPro" id="IPR058625">
    <property type="entry name" value="MdtA-like_BSH"/>
</dbReference>
<keyword evidence="6" id="KW-1185">Reference proteome</keyword>
<evidence type="ECO:0000259" key="3">
    <source>
        <dbReference type="Pfam" id="PF25917"/>
    </source>
</evidence>
<keyword evidence="2" id="KW-0175">Coiled coil</keyword>
<comment type="similarity">
    <text evidence="1">Belongs to the membrane fusion protein (MFP) (TC 8.A.1) family.</text>
</comment>
<gene>
    <name evidence="5" type="ORF">ACFSX5_03010</name>
</gene>
<evidence type="ECO:0000256" key="2">
    <source>
        <dbReference type="SAM" id="Coils"/>
    </source>
</evidence>
<dbReference type="Gene3D" id="2.40.30.170">
    <property type="match status" value="1"/>
</dbReference>
<protein>
    <submittedName>
        <fullName evidence="5">Efflux RND transporter periplasmic adaptor subunit</fullName>
    </submittedName>
</protein>
<dbReference type="Pfam" id="PF25954">
    <property type="entry name" value="Beta-barrel_RND_2"/>
    <property type="match status" value="1"/>
</dbReference>
<proteinExistence type="inferred from homology"/>
<feature type="coiled-coil region" evidence="2">
    <location>
        <begin position="144"/>
        <end position="191"/>
    </location>
</feature>
<feature type="domain" description="CusB-like beta-barrel" evidence="4">
    <location>
        <begin position="240"/>
        <end position="308"/>
    </location>
</feature>
<feature type="domain" description="Multidrug resistance protein MdtA-like barrel-sandwich hybrid" evidence="3">
    <location>
        <begin position="93"/>
        <end position="233"/>
    </location>
</feature>
<evidence type="ECO:0000313" key="5">
    <source>
        <dbReference type="EMBL" id="MFD2646758.1"/>
    </source>
</evidence>
<dbReference type="SUPFAM" id="SSF111369">
    <property type="entry name" value="HlyD-like secretion proteins"/>
    <property type="match status" value="1"/>
</dbReference>
<dbReference type="RefSeq" id="WP_386831642.1">
    <property type="nucleotide sequence ID" value="NZ_JBHUNP010000001.1"/>
</dbReference>
<dbReference type="InterPro" id="IPR058792">
    <property type="entry name" value="Beta-barrel_RND_2"/>
</dbReference>
<sequence>MTLPARLDQPTPPPAGPSRRRRWFWPLAGLVLATGSVSILLVNRLPAAPVAAPVETAEAPRLMQLHPSEIIAVEPRPMEELVKVTGIIHPAREAPVAALVGGTAETVAVEAGDRVEAGQVLVEIGTTDLQLQLDQQQGTMASTAVQLQAAKATLERTRQLADRELAARTTLDAAQAEVDQLTASLAAQQSQVALARTNLERARVLAPFSGTIASRAVGPGQIVSPGTTMLSIVDLSTVTVEVIAPLRDSARIRVGQTVRLSVQGMPEASFTSTVERLSPVAEAGTRSIKIYLRLDNPDGLLRGGMFVSGDIIVQRDDAVLAVPATAVHTRDDAPYVLALENGIVRERPIRTGTEWPSAGLVEARSGLSAGDTIVAASLAGLSAGTAVAIGGN</sequence>
<evidence type="ECO:0000259" key="4">
    <source>
        <dbReference type="Pfam" id="PF25954"/>
    </source>
</evidence>
<reference evidence="6" key="1">
    <citation type="journal article" date="2019" name="Int. J. Syst. Evol. Microbiol.">
        <title>The Global Catalogue of Microorganisms (GCM) 10K type strain sequencing project: providing services to taxonomists for standard genome sequencing and annotation.</title>
        <authorList>
            <consortium name="The Broad Institute Genomics Platform"/>
            <consortium name="The Broad Institute Genome Sequencing Center for Infectious Disease"/>
            <person name="Wu L."/>
            <person name="Ma J."/>
        </authorList>
    </citation>
    <scope>NUCLEOTIDE SEQUENCE [LARGE SCALE GENOMIC DNA]</scope>
    <source>
        <strain evidence="6">CCM 7427</strain>
    </source>
</reference>
<evidence type="ECO:0000256" key="1">
    <source>
        <dbReference type="ARBA" id="ARBA00009477"/>
    </source>
</evidence>
<comment type="caution">
    <text evidence="5">The sequence shown here is derived from an EMBL/GenBank/DDBJ whole genome shotgun (WGS) entry which is preliminary data.</text>
</comment>
<accession>A0ABW5QG42</accession>
<dbReference type="PANTHER" id="PTHR30469:SF15">
    <property type="entry name" value="HLYD FAMILY OF SECRETION PROTEINS"/>
    <property type="match status" value="1"/>
</dbReference>
<evidence type="ECO:0000313" key="6">
    <source>
        <dbReference type="Proteomes" id="UP001597521"/>
    </source>
</evidence>
<dbReference type="InterPro" id="IPR006143">
    <property type="entry name" value="RND_pump_MFP"/>
</dbReference>
<dbReference type="Gene3D" id="2.40.420.20">
    <property type="match status" value="1"/>
</dbReference>
<dbReference type="NCBIfam" id="TIGR01730">
    <property type="entry name" value="RND_mfp"/>
    <property type="match status" value="1"/>
</dbReference>
<dbReference type="PANTHER" id="PTHR30469">
    <property type="entry name" value="MULTIDRUG RESISTANCE PROTEIN MDTA"/>
    <property type="match status" value="1"/>
</dbReference>
<dbReference type="Gene3D" id="2.40.50.100">
    <property type="match status" value="1"/>
</dbReference>
<dbReference type="Pfam" id="PF25917">
    <property type="entry name" value="BSH_RND"/>
    <property type="match status" value="1"/>
</dbReference>
<name>A0ABW5QG42_9HYPH</name>
<dbReference type="Gene3D" id="1.10.287.470">
    <property type="entry name" value="Helix hairpin bin"/>
    <property type="match status" value="1"/>
</dbReference>
<dbReference type="EMBL" id="JBHUNP010000001">
    <property type="protein sequence ID" value="MFD2646758.1"/>
    <property type="molecule type" value="Genomic_DNA"/>
</dbReference>
<organism evidence="5 6">
    <name type="scientific">Devosia albogilva</name>
    <dbReference type="NCBI Taxonomy" id="429726"/>
    <lineage>
        <taxon>Bacteria</taxon>
        <taxon>Pseudomonadati</taxon>
        <taxon>Pseudomonadota</taxon>
        <taxon>Alphaproteobacteria</taxon>
        <taxon>Hyphomicrobiales</taxon>
        <taxon>Devosiaceae</taxon>
        <taxon>Devosia</taxon>
    </lineage>
</organism>
<dbReference type="Proteomes" id="UP001597521">
    <property type="component" value="Unassembled WGS sequence"/>
</dbReference>